<dbReference type="EMBL" id="UYYB01101244">
    <property type="protein sequence ID" value="VDM78190.1"/>
    <property type="molecule type" value="Genomic_DNA"/>
</dbReference>
<dbReference type="Proteomes" id="UP000270094">
    <property type="component" value="Unassembled WGS sequence"/>
</dbReference>
<organism evidence="1 2">
    <name type="scientific">Strongylus vulgaris</name>
    <name type="common">Blood worm</name>
    <dbReference type="NCBI Taxonomy" id="40348"/>
    <lineage>
        <taxon>Eukaryota</taxon>
        <taxon>Metazoa</taxon>
        <taxon>Ecdysozoa</taxon>
        <taxon>Nematoda</taxon>
        <taxon>Chromadorea</taxon>
        <taxon>Rhabditida</taxon>
        <taxon>Rhabditina</taxon>
        <taxon>Rhabditomorpha</taxon>
        <taxon>Strongyloidea</taxon>
        <taxon>Strongylidae</taxon>
        <taxon>Strongylus</taxon>
    </lineage>
</organism>
<accession>A0A3P7IYF7</accession>
<reference evidence="1 2" key="1">
    <citation type="submission" date="2018-11" db="EMBL/GenBank/DDBJ databases">
        <authorList>
            <consortium name="Pathogen Informatics"/>
        </authorList>
    </citation>
    <scope>NUCLEOTIDE SEQUENCE [LARGE SCALE GENOMIC DNA]</scope>
</reference>
<evidence type="ECO:0000313" key="1">
    <source>
        <dbReference type="EMBL" id="VDM78190.1"/>
    </source>
</evidence>
<name>A0A3P7IYF7_STRVU</name>
<proteinExistence type="predicted"/>
<keyword evidence="2" id="KW-1185">Reference proteome</keyword>
<sequence>MDATLRQDRQETISDGCLRKPCAVPFRNPLITPWYKRHLITGVHELTRSVAENLPHANKVLCVSKMHSTAPRANG</sequence>
<dbReference type="AlphaFoldDB" id="A0A3P7IYF7"/>
<gene>
    <name evidence="1" type="ORF">SVUK_LOCUS13188</name>
</gene>
<protein>
    <submittedName>
        <fullName evidence="1">Uncharacterized protein</fullName>
    </submittedName>
</protein>
<evidence type="ECO:0000313" key="2">
    <source>
        <dbReference type="Proteomes" id="UP000270094"/>
    </source>
</evidence>